<dbReference type="Gene3D" id="1.10.1520.10">
    <property type="entry name" value="Ribonuclease III domain"/>
    <property type="match status" value="2"/>
</dbReference>
<sequence>MGPEFLCNSFNSGGVDVTIRYMSIVHLNQEQVIFARRFQTTILSLLIGNDHSEVRDAIKYFHELQVSVGVVYLLLPSVSGKIDWCGIKFSTSSVYDATEKDMGHCHSCKDADLLQTMDGPCCRCMLQNSVVYIPRDGKFYNITGFLDLNENNPLHFRDKSVVSSKRCGLSLTSESNPLLVASGLFTVQNFLYKCYGKGKEPSGRIAVKLPSELCRVVMAPVSTNILCSFSFVPSIMYRIQCLLLSAKLKIQLGPRMQQFNITALKILEALTTKECQEEFSLESIETLGDSFLKYVTGQHLFSKYKHREGKLTSMRKELVSNTTLCQLACNRNLVRLEFLGDAVLDHILTDYFYKQYYPGCTPALLTNLRKASVNNCCYAHAAVKAGLHKHILHSSSNQMINDLENSGRSFSGPSHGWEPGIGLPEDLADLIESIAGAIYLDSKHKKEVVWRAMRRLLEPLATPKTVELYPVSELKEICERRKYPKPLYSKTRDSGVGVTRVDAKVKAAGTVYYGTGEGRNKKVAKILAAKALLQKLKVASVA</sequence>
<dbReference type="Pfam" id="PF00636">
    <property type="entry name" value="Ribonuclease_3"/>
    <property type="match status" value="2"/>
</dbReference>
<reference evidence="6" key="1">
    <citation type="submission" date="2018-04" db="EMBL/GenBank/DDBJ databases">
        <title>WGS assembly of Panicum hallii.</title>
        <authorList>
            <person name="Lovell J."/>
            <person name="Jenkins J."/>
            <person name="Lowry D."/>
            <person name="Mamidi S."/>
            <person name="Sreedasyam A."/>
            <person name="Weng X."/>
            <person name="Barry K."/>
            <person name="Bonette J."/>
            <person name="Campitelli B."/>
            <person name="Daum C."/>
            <person name="Gordon S."/>
            <person name="Gould B."/>
            <person name="Lipzen A."/>
            <person name="Macqueen A."/>
            <person name="Palacio-Mejia J."/>
            <person name="Plott C."/>
            <person name="Shakirov E."/>
            <person name="Shu S."/>
            <person name="Yoshinaga Y."/>
            <person name="Zane M."/>
            <person name="Rokhsar D."/>
            <person name="Grimwood J."/>
            <person name="Schmutz J."/>
            <person name="Juenger T."/>
        </authorList>
    </citation>
    <scope>NUCLEOTIDE SEQUENCE [LARGE SCALE GENOMIC DNA]</scope>
    <source>
        <strain evidence="6">FIL2</strain>
    </source>
</reference>
<dbReference type="PANTHER" id="PTHR14950:SF48">
    <property type="entry name" value="ENDORIBONUCLEASE DICER HOMOLOG 2"/>
    <property type="match status" value="1"/>
</dbReference>
<evidence type="ECO:0000256" key="2">
    <source>
        <dbReference type="ARBA" id="ARBA00022884"/>
    </source>
</evidence>
<dbReference type="GO" id="GO:0030422">
    <property type="term" value="P:siRNA processing"/>
    <property type="evidence" value="ECO:0007669"/>
    <property type="project" value="TreeGrafter"/>
</dbReference>
<feature type="domain" description="DRBM" evidence="4">
    <location>
        <begin position="469"/>
        <end position="538"/>
    </location>
</feature>
<accession>A0A2S3IKG4</accession>
<dbReference type="CDD" id="cd00593">
    <property type="entry name" value="RIBOc"/>
    <property type="match status" value="1"/>
</dbReference>
<dbReference type="InterPro" id="IPR014720">
    <property type="entry name" value="dsRBD_dom"/>
</dbReference>
<dbReference type="PROSITE" id="PS50142">
    <property type="entry name" value="RNASE_3_2"/>
    <property type="match status" value="2"/>
</dbReference>
<gene>
    <name evidence="6" type="ORF">PAHAL_9G175800</name>
</gene>
<dbReference type="InterPro" id="IPR000999">
    <property type="entry name" value="RNase_III_dom"/>
</dbReference>
<dbReference type="PANTHER" id="PTHR14950">
    <property type="entry name" value="DICER-RELATED"/>
    <property type="match status" value="1"/>
</dbReference>
<dbReference type="GO" id="GO:0004525">
    <property type="term" value="F:ribonuclease III activity"/>
    <property type="evidence" value="ECO:0007669"/>
    <property type="project" value="InterPro"/>
</dbReference>
<dbReference type="Proteomes" id="UP000243499">
    <property type="component" value="Chromosome 9"/>
</dbReference>
<dbReference type="SUPFAM" id="SSF69065">
    <property type="entry name" value="RNase III domain-like"/>
    <property type="match status" value="2"/>
</dbReference>
<evidence type="ECO:0008006" key="7">
    <source>
        <dbReference type="Google" id="ProtNLM"/>
    </source>
</evidence>
<evidence type="ECO:0000256" key="3">
    <source>
        <dbReference type="PROSITE-ProRule" id="PRU00266"/>
    </source>
</evidence>
<dbReference type="GO" id="GO:0005737">
    <property type="term" value="C:cytoplasm"/>
    <property type="evidence" value="ECO:0007669"/>
    <property type="project" value="TreeGrafter"/>
</dbReference>
<dbReference type="AlphaFoldDB" id="A0A2S3IKG4"/>
<dbReference type="SMART" id="SM00535">
    <property type="entry name" value="RIBOc"/>
    <property type="match status" value="1"/>
</dbReference>
<protein>
    <recommendedName>
        <fullName evidence="7">RNase III domain-containing protein</fullName>
    </recommendedName>
</protein>
<feature type="domain" description="RNase III" evidence="5">
    <location>
        <begin position="301"/>
        <end position="443"/>
    </location>
</feature>
<dbReference type="GO" id="GO:0003723">
    <property type="term" value="F:RNA binding"/>
    <property type="evidence" value="ECO:0007669"/>
    <property type="project" value="UniProtKB-UniRule"/>
</dbReference>
<keyword evidence="2 3" id="KW-0694">RNA-binding</keyword>
<keyword evidence="1" id="KW-0378">Hydrolase</keyword>
<dbReference type="EMBL" id="CM008054">
    <property type="protein sequence ID" value="PAN46307.1"/>
    <property type="molecule type" value="Genomic_DNA"/>
</dbReference>
<evidence type="ECO:0000313" key="6">
    <source>
        <dbReference type="EMBL" id="PAN46307.1"/>
    </source>
</evidence>
<dbReference type="InterPro" id="IPR036389">
    <property type="entry name" value="RNase_III_sf"/>
</dbReference>
<dbReference type="PROSITE" id="PS50137">
    <property type="entry name" value="DS_RBD"/>
    <property type="match status" value="1"/>
</dbReference>
<organism evidence="6">
    <name type="scientific">Panicum hallii</name>
    <dbReference type="NCBI Taxonomy" id="206008"/>
    <lineage>
        <taxon>Eukaryota</taxon>
        <taxon>Viridiplantae</taxon>
        <taxon>Streptophyta</taxon>
        <taxon>Embryophyta</taxon>
        <taxon>Tracheophyta</taxon>
        <taxon>Spermatophyta</taxon>
        <taxon>Magnoliopsida</taxon>
        <taxon>Liliopsida</taxon>
        <taxon>Poales</taxon>
        <taxon>Poaceae</taxon>
        <taxon>PACMAD clade</taxon>
        <taxon>Panicoideae</taxon>
        <taxon>Panicodae</taxon>
        <taxon>Paniceae</taxon>
        <taxon>Panicinae</taxon>
        <taxon>Panicum</taxon>
        <taxon>Panicum sect. Panicum</taxon>
    </lineage>
</organism>
<dbReference type="GO" id="GO:0005634">
    <property type="term" value="C:nucleus"/>
    <property type="evidence" value="ECO:0007669"/>
    <property type="project" value="TreeGrafter"/>
</dbReference>
<feature type="domain" description="RNase III" evidence="5">
    <location>
        <begin position="245"/>
        <end position="304"/>
    </location>
</feature>
<dbReference type="SUPFAM" id="SSF54768">
    <property type="entry name" value="dsRNA-binding domain-like"/>
    <property type="match status" value="1"/>
</dbReference>
<evidence type="ECO:0000256" key="1">
    <source>
        <dbReference type="ARBA" id="ARBA00022801"/>
    </source>
</evidence>
<dbReference type="SMART" id="SM00358">
    <property type="entry name" value="DSRM"/>
    <property type="match status" value="1"/>
</dbReference>
<evidence type="ECO:0000259" key="4">
    <source>
        <dbReference type="PROSITE" id="PS50137"/>
    </source>
</evidence>
<name>A0A2S3IKG4_9POAL</name>
<dbReference type="Gramene" id="PAN46307">
    <property type="protein sequence ID" value="PAN46307"/>
    <property type="gene ID" value="PAHAL_9G175800"/>
</dbReference>
<proteinExistence type="predicted"/>
<dbReference type="Pfam" id="PF00035">
    <property type="entry name" value="dsrm"/>
    <property type="match status" value="1"/>
</dbReference>
<dbReference type="Gene3D" id="3.30.160.20">
    <property type="match status" value="1"/>
</dbReference>
<evidence type="ECO:0000259" key="5">
    <source>
        <dbReference type="PROSITE" id="PS50142"/>
    </source>
</evidence>